<dbReference type="AlphaFoldDB" id="A0AAV1TL30"/>
<dbReference type="EMBL" id="CAKLBY020000065">
    <property type="protein sequence ID" value="CAK7922038.1"/>
    <property type="molecule type" value="Genomic_DNA"/>
</dbReference>
<dbReference type="Gene3D" id="3.30.530.20">
    <property type="match status" value="1"/>
</dbReference>
<sequence>MNDKRFTQSPFPEIRLSADDRANLVRIADALVRANLNEYQQHLNRGKKVDLTRWKRVCNSGTTTTYLERSRPLNSSSAKLPASLMVGPLPGTLEENMFGLVSPTLESTRIKTSYLNDISAAAVLATIVEPTSETPLRSVVVKWMEIDIPGASLGVVRNRDYVYLESCGICQLDDGERIGYHLFHSVSFPQAHELPSRVRGNMSFCGIFRQEGHDRTDCRGTGIMDPGGDAARVMAIMGMVQATMAGLKYSYCGRMKKLAWLLEQRQLEAKDRLALIEERQVCVTCLKQIKGHKKSRMYVRNASCTCELCFGCLCGTCKILKKLTFVPIDGQLRQRKVSFCVQCLVEATSIDTLEAAREQFVYKKAVHSSGKASSSTASGNSSSSDGVLSSSLIPYDS</sequence>
<evidence type="ECO:0000313" key="2">
    <source>
        <dbReference type="EMBL" id="CAK7922038.1"/>
    </source>
</evidence>
<comment type="caution">
    <text evidence="2">The sequence shown here is derived from an EMBL/GenBank/DDBJ whole genome shotgun (WGS) entry which is preliminary data.</text>
</comment>
<gene>
    <name evidence="2" type="ORF">PM001_LOCUS7427</name>
</gene>
<dbReference type="Proteomes" id="UP001162060">
    <property type="component" value="Unassembled WGS sequence"/>
</dbReference>
<dbReference type="InterPro" id="IPR052727">
    <property type="entry name" value="Rab4/Rab5_effector"/>
</dbReference>
<evidence type="ECO:0000313" key="3">
    <source>
        <dbReference type="Proteomes" id="UP001162060"/>
    </source>
</evidence>
<name>A0AAV1TL30_9STRA</name>
<dbReference type="InterPro" id="IPR023393">
    <property type="entry name" value="START-like_dom_sf"/>
</dbReference>
<evidence type="ECO:0000256" key="1">
    <source>
        <dbReference type="SAM" id="MobiDB-lite"/>
    </source>
</evidence>
<dbReference type="SUPFAM" id="SSF55961">
    <property type="entry name" value="Bet v1-like"/>
    <property type="match status" value="1"/>
</dbReference>
<dbReference type="PANTHER" id="PTHR13510">
    <property type="entry name" value="FYVE-FINGER-CONTAINING RAB5 EFFECTOR PROTEIN RABENOSYN-5-RELATED"/>
    <property type="match status" value="1"/>
</dbReference>
<proteinExistence type="predicted"/>
<feature type="region of interest" description="Disordered" evidence="1">
    <location>
        <begin position="367"/>
        <end position="397"/>
    </location>
</feature>
<reference evidence="2" key="1">
    <citation type="submission" date="2024-01" db="EMBL/GenBank/DDBJ databases">
        <authorList>
            <person name="Webb A."/>
        </authorList>
    </citation>
    <scope>NUCLEOTIDE SEQUENCE</scope>
    <source>
        <strain evidence="2">Pm1</strain>
    </source>
</reference>
<dbReference type="PANTHER" id="PTHR13510:SF44">
    <property type="entry name" value="RABENOSYN-5"/>
    <property type="match status" value="1"/>
</dbReference>
<organism evidence="2 3">
    <name type="scientific">Peronospora matthiolae</name>
    <dbReference type="NCBI Taxonomy" id="2874970"/>
    <lineage>
        <taxon>Eukaryota</taxon>
        <taxon>Sar</taxon>
        <taxon>Stramenopiles</taxon>
        <taxon>Oomycota</taxon>
        <taxon>Peronosporomycetes</taxon>
        <taxon>Peronosporales</taxon>
        <taxon>Peronosporaceae</taxon>
        <taxon>Peronospora</taxon>
    </lineage>
</organism>
<accession>A0AAV1TL30</accession>
<protein>
    <submittedName>
        <fullName evidence="2">Uncharacterized protein</fullName>
    </submittedName>
</protein>
<feature type="compositionally biased region" description="Low complexity" evidence="1">
    <location>
        <begin position="368"/>
        <end position="391"/>
    </location>
</feature>